<keyword evidence="1" id="KW-1133">Transmembrane helix</keyword>
<evidence type="ECO:0000313" key="4">
    <source>
        <dbReference type="Proteomes" id="UP000193244"/>
    </source>
</evidence>
<keyword evidence="1" id="KW-0812">Transmembrane</keyword>
<evidence type="ECO:0000256" key="1">
    <source>
        <dbReference type="SAM" id="Phobius"/>
    </source>
</evidence>
<dbReference type="PANTHER" id="PTHR40047:SF1">
    <property type="entry name" value="UPF0703 PROTEIN YCGQ"/>
    <property type="match status" value="1"/>
</dbReference>
<sequence length="243" mass="25920">MRQRWIGVVLTLVACVTTVWLWINGDLGLYVHPRYFAFTVIAAVCGIVVVVASFVVRVPADEATDAGPTRRAWRLGLSVAVVVASLFGVGSLIVLPPATLTSATADQRSVNSGTVVGAGSQQATGDTADYGVKEWATALRQSTDLQGIAGKPTTLTGFISADPDDPENVFFVTRFFVTCCAADAQPVGVPVYQPDWKSSLALDDWVEVTGAFDLNPSVKSRQPMVIVPQQVSPVDEPSDPYVY</sequence>
<dbReference type="NCBIfam" id="TIGR03943">
    <property type="entry name" value="TIGR03943 family putative permease subunit"/>
    <property type="match status" value="1"/>
</dbReference>
<protein>
    <submittedName>
        <fullName evidence="3">TIGR03943 family protein</fullName>
    </submittedName>
</protein>
<name>A0A1X7L0K5_9MICO</name>
<dbReference type="PROSITE" id="PS51257">
    <property type="entry name" value="PROKAR_LIPOPROTEIN"/>
    <property type="match status" value="1"/>
</dbReference>
<dbReference type="InterPro" id="IPR052955">
    <property type="entry name" value="UPF0703_membrane_permease"/>
</dbReference>
<organism evidence="3 4">
    <name type="scientific">Agreia pratensis</name>
    <dbReference type="NCBI Taxonomy" id="150121"/>
    <lineage>
        <taxon>Bacteria</taxon>
        <taxon>Bacillati</taxon>
        <taxon>Actinomycetota</taxon>
        <taxon>Actinomycetes</taxon>
        <taxon>Micrococcales</taxon>
        <taxon>Microbacteriaceae</taxon>
        <taxon>Agreia</taxon>
    </lineage>
</organism>
<dbReference type="InterPro" id="IPR015402">
    <property type="entry name" value="DUF1980"/>
</dbReference>
<dbReference type="EMBL" id="FXAY01000006">
    <property type="protein sequence ID" value="SMG47225.1"/>
    <property type="molecule type" value="Genomic_DNA"/>
</dbReference>
<keyword evidence="4" id="KW-1185">Reference proteome</keyword>
<dbReference type="Proteomes" id="UP000193244">
    <property type="component" value="Unassembled WGS sequence"/>
</dbReference>
<dbReference type="Pfam" id="PF21537">
    <property type="entry name" value="DUF1980_C"/>
    <property type="match status" value="1"/>
</dbReference>
<gene>
    <name evidence="3" type="ORF">SAMN06296010_3169</name>
</gene>
<dbReference type="AlphaFoldDB" id="A0A1X7L0K5"/>
<dbReference type="RefSeq" id="WP_244894790.1">
    <property type="nucleotide sequence ID" value="NZ_FXAY01000006.1"/>
</dbReference>
<dbReference type="PANTHER" id="PTHR40047">
    <property type="entry name" value="UPF0703 PROTEIN YCGQ"/>
    <property type="match status" value="1"/>
</dbReference>
<feature type="domain" description="DUF1980" evidence="2">
    <location>
        <begin position="147"/>
        <end position="243"/>
    </location>
</feature>
<feature type="transmembrane region" description="Helical" evidence="1">
    <location>
        <begin position="72"/>
        <end position="95"/>
    </location>
</feature>
<reference evidence="4" key="1">
    <citation type="submission" date="2017-04" db="EMBL/GenBank/DDBJ databases">
        <authorList>
            <person name="Varghese N."/>
            <person name="Submissions S."/>
        </authorList>
    </citation>
    <scope>NUCLEOTIDE SEQUENCE [LARGE SCALE GENOMIC DNA]</scope>
    <source>
        <strain evidence="4">VKM Ac-2510</strain>
    </source>
</reference>
<feature type="transmembrane region" description="Helical" evidence="1">
    <location>
        <begin position="35"/>
        <end position="60"/>
    </location>
</feature>
<proteinExistence type="predicted"/>
<evidence type="ECO:0000313" key="3">
    <source>
        <dbReference type="EMBL" id="SMG47225.1"/>
    </source>
</evidence>
<keyword evidence="1" id="KW-0472">Membrane</keyword>
<dbReference type="InterPro" id="IPR048447">
    <property type="entry name" value="DUF1980_C"/>
</dbReference>
<accession>A0A1X7L0K5</accession>
<evidence type="ECO:0000259" key="2">
    <source>
        <dbReference type="Pfam" id="PF21537"/>
    </source>
</evidence>
<feature type="transmembrane region" description="Helical" evidence="1">
    <location>
        <begin position="5"/>
        <end position="23"/>
    </location>
</feature>
<dbReference type="STRING" id="150121.SAMN06296010_3169"/>